<dbReference type="RefSeq" id="WP_344816458.1">
    <property type="nucleotide sequence ID" value="NZ_BAABCT010000004.1"/>
</dbReference>
<proteinExistence type="predicted"/>
<feature type="signal peptide" evidence="5">
    <location>
        <begin position="1"/>
        <end position="21"/>
    </location>
</feature>
<evidence type="ECO:0000256" key="3">
    <source>
        <dbReference type="ARBA" id="ARBA00023237"/>
    </source>
</evidence>
<dbReference type="PRINTS" id="PR01021">
    <property type="entry name" value="OMPADOMAIN"/>
</dbReference>
<comment type="caution">
    <text evidence="7">The sequence shown here is derived from an EMBL/GenBank/DDBJ whole genome shotgun (WGS) entry which is preliminary data.</text>
</comment>
<comment type="subcellular location">
    <subcellularLocation>
        <location evidence="1">Cell outer membrane</location>
    </subcellularLocation>
</comment>
<dbReference type="EMBL" id="BAABCT010000004">
    <property type="protein sequence ID" value="GAA4073486.1"/>
    <property type="molecule type" value="Genomic_DNA"/>
</dbReference>
<sequence>MLKNFLAILLLYLFALTNALAQTTSKTELAAPIYTLYFPTNQWEVSTENITFLDSYVINKFKIEKTSKLIVYLEGHSDDVGTEIDNLELSKKRVQAVADYLISKGITTDQIQISYFGETKPETRKITISKKLKDIRYANRRVVIRIEKVL</sequence>
<name>A0ABP7VTD9_9FLAO</name>
<dbReference type="PANTHER" id="PTHR30329:SF21">
    <property type="entry name" value="LIPOPROTEIN YIAD-RELATED"/>
    <property type="match status" value="1"/>
</dbReference>
<keyword evidence="3" id="KW-0998">Cell outer membrane</keyword>
<protein>
    <recommendedName>
        <fullName evidence="6">OmpA-like domain-containing protein</fullName>
    </recommendedName>
</protein>
<evidence type="ECO:0000256" key="5">
    <source>
        <dbReference type="SAM" id="SignalP"/>
    </source>
</evidence>
<evidence type="ECO:0000313" key="8">
    <source>
        <dbReference type="Proteomes" id="UP001500367"/>
    </source>
</evidence>
<dbReference type="Gene3D" id="3.30.1330.60">
    <property type="entry name" value="OmpA-like domain"/>
    <property type="match status" value="1"/>
</dbReference>
<dbReference type="CDD" id="cd07185">
    <property type="entry name" value="OmpA_C-like"/>
    <property type="match status" value="1"/>
</dbReference>
<evidence type="ECO:0000259" key="6">
    <source>
        <dbReference type="PROSITE" id="PS51123"/>
    </source>
</evidence>
<dbReference type="Proteomes" id="UP001500367">
    <property type="component" value="Unassembled WGS sequence"/>
</dbReference>
<evidence type="ECO:0000313" key="7">
    <source>
        <dbReference type="EMBL" id="GAA4073486.1"/>
    </source>
</evidence>
<gene>
    <name evidence="7" type="ORF">GCM10022389_18790</name>
</gene>
<dbReference type="SUPFAM" id="SSF103088">
    <property type="entry name" value="OmpA-like"/>
    <property type="match status" value="1"/>
</dbReference>
<dbReference type="InterPro" id="IPR006664">
    <property type="entry name" value="OMP_bac"/>
</dbReference>
<keyword evidence="5" id="KW-0732">Signal</keyword>
<evidence type="ECO:0000256" key="1">
    <source>
        <dbReference type="ARBA" id="ARBA00004442"/>
    </source>
</evidence>
<organism evidence="7 8">
    <name type="scientific">Flavobacterium cheonanense</name>
    <dbReference type="NCBI Taxonomy" id="706183"/>
    <lineage>
        <taxon>Bacteria</taxon>
        <taxon>Pseudomonadati</taxon>
        <taxon>Bacteroidota</taxon>
        <taxon>Flavobacteriia</taxon>
        <taxon>Flavobacteriales</taxon>
        <taxon>Flavobacteriaceae</taxon>
        <taxon>Flavobacterium</taxon>
    </lineage>
</organism>
<reference evidence="8" key="1">
    <citation type="journal article" date="2019" name="Int. J. Syst. Evol. Microbiol.">
        <title>The Global Catalogue of Microorganisms (GCM) 10K type strain sequencing project: providing services to taxonomists for standard genome sequencing and annotation.</title>
        <authorList>
            <consortium name="The Broad Institute Genomics Platform"/>
            <consortium name="The Broad Institute Genome Sequencing Center for Infectious Disease"/>
            <person name="Wu L."/>
            <person name="Ma J."/>
        </authorList>
    </citation>
    <scope>NUCLEOTIDE SEQUENCE [LARGE SCALE GENOMIC DNA]</scope>
    <source>
        <strain evidence="8">JCM 17069</strain>
    </source>
</reference>
<feature type="domain" description="OmpA-like" evidence="6">
    <location>
        <begin position="25"/>
        <end position="150"/>
    </location>
</feature>
<dbReference type="Pfam" id="PF00691">
    <property type="entry name" value="OmpA"/>
    <property type="match status" value="1"/>
</dbReference>
<dbReference type="PROSITE" id="PS51123">
    <property type="entry name" value="OMPA_2"/>
    <property type="match status" value="1"/>
</dbReference>
<dbReference type="InterPro" id="IPR036737">
    <property type="entry name" value="OmpA-like_sf"/>
</dbReference>
<evidence type="ECO:0000256" key="4">
    <source>
        <dbReference type="PROSITE-ProRule" id="PRU00473"/>
    </source>
</evidence>
<dbReference type="InterPro" id="IPR006665">
    <property type="entry name" value="OmpA-like"/>
</dbReference>
<accession>A0ABP7VTD9</accession>
<dbReference type="InterPro" id="IPR050330">
    <property type="entry name" value="Bact_OuterMem_StrucFunc"/>
</dbReference>
<feature type="chain" id="PRO_5045195688" description="OmpA-like domain-containing protein" evidence="5">
    <location>
        <begin position="22"/>
        <end position="150"/>
    </location>
</feature>
<keyword evidence="8" id="KW-1185">Reference proteome</keyword>
<evidence type="ECO:0000256" key="2">
    <source>
        <dbReference type="ARBA" id="ARBA00023136"/>
    </source>
</evidence>
<keyword evidence="2 4" id="KW-0472">Membrane</keyword>
<dbReference type="PANTHER" id="PTHR30329">
    <property type="entry name" value="STATOR ELEMENT OF FLAGELLAR MOTOR COMPLEX"/>
    <property type="match status" value="1"/>
</dbReference>